<evidence type="ECO:0000313" key="7">
    <source>
        <dbReference type="EMBL" id="CAD7287728.1"/>
    </source>
</evidence>
<dbReference type="GO" id="GO:0004069">
    <property type="term" value="F:L-aspartate:2-oxoglutarate aminotransferase activity"/>
    <property type="evidence" value="ECO:0007669"/>
    <property type="project" value="UniProtKB-EC"/>
</dbReference>
<keyword evidence="8" id="KW-1185">Reference proteome</keyword>
<accession>A0ABN7K5D8</accession>
<evidence type="ECO:0000259" key="6">
    <source>
        <dbReference type="Pfam" id="PF00155"/>
    </source>
</evidence>
<reference evidence="7 8" key="1">
    <citation type="submission" date="2020-11" db="EMBL/GenBank/DDBJ databases">
        <authorList>
            <person name="Peeters C."/>
        </authorList>
    </citation>
    <scope>NUCLEOTIDE SEQUENCE [LARGE SCALE GENOMIC DNA]</scope>
    <source>
        <strain evidence="7 8">LMG 7974</strain>
    </source>
</reference>
<proteinExistence type="inferred from homology"/>
<comment type="cofactor">
    <cofactor evidence="1">
        <name>pyridoxal 5'-phosphate</name>
        <dbReference type="ChEBI" id="CHEBI:597326"/>
    </cofactor>
</comment>
<evidence type="ECO:0000256" key="4">
    <source>
        <dbReference type="ARBA" id="ARBA00022679"/>
    </source>
</evidence>
<keyword evidence="5" id="KW-0663">Pyridoxal phosphate</keyword>
<dbReference type="InterPro" id="IPR050596">
    <property type="entry name" value="AspAT/PAT-like"/>
</dbReference>
<evidence type="ECO:0000313" key="8">
    <source>
        <dbReference type="Proteomes" id="UP000789803"/>
    </source>
</evidence>
<evidence type="ECO:0000256" key="1">
    <source>
        <dbReference type="ARBA" id="ARBA00001933"/>
    </source>
</evidence>
<evidence type="ECO:0000256" key="2">
    <source>
        <dbReference type="ARBA" id="ARBA00007441"/>
    </source>
</evidence>
<dbReference type="InterPro" id="IPR004839">
    <property type="entry name" value="Aminotransferase_I/II_large"/>
</dbReference>
<dbReference type="SUPFAM" id="SSF53383">
    <property type="entry name" value="PLP-dependent transferases"/>
    <property type="match status" value="1"/>
</dbReference>
<dbReference type="EC" id="2.6.1.1" evidence="7"/>
<sequence length="395" mass="42983">MKLAKRISSLSESLTIAISTKAAELKAKGIDVLSFSAGEPDFDTPEVIKNAVKTALDKGCSKYTPVPGTKEVLQAIAYKLKHDNNLEYKPSQIVTNVGAKHSLFNLFQALIDDGDEVIIPSPYWVSYPEMVKFSGGVPVFIEADDKAGFKITAQQLKAAITPKTKALCLNHPNNPSGAIYTRDEILAFGEVLKGTDIVVLSDEMYEKLTFDGEFVSVASVSDDLFKRTVTINGLSKCGAMPGWRFGYMASAIDELNSAVKKLQSQSTSNISSLTQAGAIVSLMGESDADIKHMKGEYLKRRDLAVDMINAIKGLSVAKPSGAFYLFVNCKDVEPDSMKFCSQLLEKANVACVPGIGFGMDGYFRLSFATDINSIKKGIERIANFVKEYKNDTNNN</sequence>
<dbReference type="InterPro" id="IPR015421">
    <property type="entry name" value="PyrdxlP-dep_Trfase_major"/>
</dbReference>
<dbReference type="EMBL" id="CAJHOF010000004">
    <property type="protein sequence ID" value="CAD7287728.1"/>
    <property type="molecule type" value="Genomic_DNA"/>
</dbReference>
<feature type="domain" description="Aminotransferase class I/classII large" evidence="6">
    <location>
        <begin position="31"/>
        <end position="381"/>
    </location>
</feature>
<dbReference type="Proteomes" id="UP000789803">
    <property type="component" value="Unassembled WGS sequence"/>
</dbReference>
<evidence type="ECO:0000256" key="5">
    <source>
        <dbReference type="ARBA" id="ARBA00022898"/>
    </source>
</evidence>
<dbReference type="PANTHER" id="PTHR46383:SF1">
    <property type="entry name" value="ASPARTATE AMINOTRANSFERASE"/>
    <property type="match status" value="1"/>
</dbReference>
<evidence type="ECO:0000256" key="3">
    <source>
        <dbReference type="ARBA" id="ARBA00022576"/>
    </source>
</evidence>
<protein>
    <submittedName>
        <fullName evidence="7">Aspartate aminotransferase</fullName>
        <ecNumber evidence="7">2.6.1.1</ecNumber>
    </submittedName>
</protein>
<dbReference type="Pfam" id="PF00155">
    <property type="entry name" value="Aminotran_1_2"/>
    <property type="match status" value="1"/>
</dbReference>
<dbReference type="RefSeq" id="WP_229932426.1">
    <property type="nucleotide sequence ID" value="NZ_CAJHOF010000004.1"/>
</dbReference>
<comment type="similarity">
    <text evidence="2">Belongs to the class-I pyridoxal-phosphate-dependent aminotransferase family.</text>
</comment>
<dbReference type="PANTHER" id="PTHR46383">
    <property type="entry name" value="ASPARTATE AMINOTRANSFERASE"/>
    <property type="match status" value="1"/>
</dbReference>
<dbReference type="InterPro" id="IPR015424">
    <property type="entry name" value="PyrdxlP-dep_Trfase"/>
</dbReference>
<keyword evidence="4 7" id="KW-0808">Transferase</keyword>
<dbReference type="Gene3D" id="3.90.1150.10">
    <property type="entry name" value="Aspartate Aminotransferase, domain 1"/>
    <property type="match status" value="1"/>
</dbReference>
<keyword evidence="3 7" id="KW-0032">Aminotransferase</keyword>
<dbReference type="CDD" id="cd00609">
    <property type="entry name" value="AAT_like"/>
    <property type="match status" value="1"/>
</dbReference>
<dbReference type="Gene3D" id="3.40.640.10">
    <property type="entry name" value="Type I PLP-dependent aspartate aminotransferase-like (Major domain)"/>
    <property type="match status" value="1"/>
</dbReference>
<dbReference type="InterPro" id="IPR015422">
    <property type="entry name" value="PyrdxlP-dep_Trfase_small"/>
</dbReference>
<organism evidence="7 8">
    <name type="scientific">Campylobacter majalis</name>
    <dbReference type="NCBI Taxonomy" id="2790656"/>
    <lineage>
        <taxon>Bacteria</taxon>
        <taxon>Pseudomonadati</taxon>
        <taxon>Campylobacterota</taxon>
        <taxon>Epsilonproteobacteria</taxon>
        <taxon>Campylobacterales</taxon>
        <taxon>Campylobacteraceae</taxon>
        <taxon>Campylobacter</taxon>
    </lineage>
</organism>
<gene>
    <name evidence="7" type="ORF">LMG7974_00609</name>
</gene>
<name>A0ABN7K5D8_9BACT</name>
<comment type="caution">
    <text evidence="7">The sequence shown here is derived from an EMBL/GenBank/DDBJ whole genome shotgun (WGS) entry which is preliminary data.</text>
</comment>